<reference evidence="2 3" key="1">
    <citation type="submission" date="2023-04" db="EMBL/GenBank/DDBJ databases">
        <title>Bacteria Genome Submission.</title>
        <authorList>
            <person name="Isaac P."/>
        </authorList>
    </citation>
    <scope>NUCLEOTIDE SEQUENCE [LARGE SCALE GENOMIC DNA]</scope>
    <source>
        <strain evidence="2 3">SampleS7P1</strain>
    </source>
</reference>
<proteinExistence type="predicted"/>
<feature type="transmembrane region" description="Helical" evidence="1">
    <location>
        <begin position="41"/>
        <end position="61"/>
    </location>
</feature>
<accession>A0ABY8R7V5</accession>
<organism evidence="2 3">
    <name type="scientific">Paraclostridium bifermentans</name>
    <name type="common">Clostridium bifermentans</name>
    <dbReference type="NCBI Taxonomy" id="1490"/>
    <lineage>
        <taxon>Bacteria</taxon>
        <taxon>Bacillati</taxon>
        <taxon>Bacillota</taxon>
        <taxon>Clostridia</taxon>
        <taxon>Peptostreptococcales</taxon>
        <taxon>Peptostreptococcaceae</taxon>
        <taxon>Paraclostridium</taxon>
    </lineage>
</organism>
<dbReference type="Proteomes" id="UP001239169">
    <property type="component" value="Chromosome"/>
</dbReference>
<name>A0ABY8R7V5_PARBF</name>
<sequence length="83" mass="9839">MSLMELIIKVAKVKFRDLTAFTINTLIILLFYFLFFKDSEIVYPLMLSGFIMAVYFIIEVVKYREFSERLNDSKKVLTIKSQI</sequence>
<evidence type="ECO:0000313" key="3">
    <source>
        <dbReference type="Proteomes" id="UP001239169"/>
    </source>
</evidence>
<protein>
    <recommendedName>
        <fullName evidence="4">Sensor histidine kinase</fullName>
    </recommendedName>
</protein>
<feature type="transmembrane region" description="Helical" evidence="1">
    <location>
        <begin position="18"/>
        <end position="35"/>
    </location>
</feature>
<keyword evidence="1" id="KW-0812">Transmembrane</keyword>
<evidence type="ECO:0000256" key="1">
    <source>
        <dbReference type="SAM" id="Phobius"/>
    </source>
</evidence>
<keyword evidence="1" id="KW-1133">Transmembrane helix</keyword>
<keyword evidence="1" id="KW-0472">Membrane</keyword>
<evidence type="ECO:0008006" key="4">
    <source>
        <dbReference type="Google" id="ProtNLM"/>
    </source>
</evidence>
<keyword evidence="3" id="KW-1185">Reference proteome</keyword>
<gene>
    <name evidence="2" type="ORF">QJS64_06895</name>
</gene>
<dbReference type="EMBL" id="CP124685">
    <property type="protein sequence ID" value="WGX76771.1"/>
    <property type="molecule type" value="Genomic_DNA"/>
</dbReference>
<evidence type="ECO:0000313" key="2">
    <source>
        <dbReference type="EMBL" id="WGX76771.1"/>
    </source>
</evidence>